<keyword evidence="3" id="KW-0862">Zinc</keyword>
<dbReference type="SMART" id="SM00449">
    <property type="entry name" value="SPRY"/>
    <property type="match status" value="1"/>
</dbReference>
<evidence type="ECO:0000256" key="2">
    <source>
        <dbReference type="ARBA" id="ARBA00022771"/>
    </source>
</evidence>
<dbReference type="InterPro" id="IPR001870">
    <property type="entry name" value="B30.2/SPRY"/>
</dbReference>
<reference evidence="6 7" key="1">
    <citation type="submission" date="2019-07" db="EMBL/GenBank/DDBJ databases">
        <title>Genomics analysis of Aphanomyces spp. identifies a new class of oomycete effector associated with host adaptation.</title>
        <authorList>
            <person name="Gaulin E."/>
        </authorList>
    </citation>
    <scope>NUCLEOTIDE SEQUENCE [LARGE SCALE GENOMIC DNA]</scope>
    <source>
        <strain evidence="6 7">ATCC 201684</strain>
    </source>
</reference>
<gene>
    <name evidence="6" type="ORF">Ae201684_012300</name>
</gene>
<protein>
    <recommendedName>
        <fullName evidence="5">B30.2/SPRY domain-containing protein</fullName>
    </recommendedName>
</protein>
<dbReference type="VEuPathDB" id="FungiDB:AeMF1_005445"/>
<dbReference type="PROSITE" id="PS50188">
    <property type="entry name" value="B302_SPRY"/>
    <property type="match status" value="1"/>
</dbReference>
<accession>A0A6G0WS96</accession>
<name>A0A6G0WS96_9STRA</name>
<evidence type="ECO:0000256" key="3">
    <source>
        <dbReference type="ARBA" id="ARBA00022833"/>
    </source>
</evidence>
<keyword evidence="7" id="KW-1185">Reference proteome</keyword>
<evidence type="ECO:0000256" key="1">
    <source>
        <dbReference type="ARBA" id="ARBA00022723"/>
    </source>
</evidence>
<evidence type="ECO:0000259" key="5">
    <source>
        <dbReference type="PROSITE" id="PS50188"/>
    </source>
</evidence>
<sequence length="272" mass="29968">MNKWAEEDLRAQRKRDGIDERELPVEVTPSGIPGWHLNTPTWAEGSGKKATTRMKRKRKTTMCISWMQARARPKVRHNAGIQSKRDQVGYKYSRIPRWELAYSNATIEGHGTFGTATVFGCASHVGKGYYEVELLTDGVIQLGWADASFEADDEEGDAKWTNGVSATFGSKWVAGDIIGCCVDIDAGTIGFARNGVEMGVAFTDVRPSEKSESTYGGLFPAFSLEAKERIRINIGDHTFAFKTKNDDLAVLDVLVKKPDIMSSPSPVRSSPT</sequence>
<evidence type="ECO:0000313" key="7">
    <source>
        <dbReference type="Proteomes" id="UP000481153"/>
    </source>
</evidence>
<dbReference type="InterPro" id="IPR003877">
    <property type="entry name" value="SPRY_dom"/>
</dbReference>
<keyword evidence="2" id="KW-0863">Zinc-finger</keyword>
<dbReference type="InterPro" id="IPR045129">
    <property type="entry name" value="RNF123/RKP/RSPRY1"/>
</dbReference>
<evidence type="ECO:0000313" key="6">
    <source>
        <dbReference type="EMBL" id="KAF0730300.1"/>
    </source>
</evidence>
<dbReference type="InterPro" id="IPR013320">
    <property type="entry name" value="ConA-like_dom_sf"/>
</dbReference>
<dbReference type="Gene3D" id="2.60.120.920">
    <property type="match status" value="1"/>
</dbReference>
<proteinExistence type="predicted"/>
<evidence type="ECO:0000256" key="4">
    <source>
        <dbReference type="SAM" id="MobiDB-lite"/>
    </source>
</evidence>
<feature type="region of interest" description="Disordered" evidence="4">
    <location>
        <begin position="34"/>
        <end position="54"/>
    </location>
</feature>
<dbReference type="GO" id="GO:0051603">
    <property type="term" value="P:proteolysis involved in protein catabolic process"/>
    <property type="evidence" value="ECO:0007669"/>
    <property type="project" value="TreeGrafter"/>
</dbReference>
<feature type="domain" description="B30.2/SPRY" evidence="5">
    <location>
        <begin position="19"/>
        <end position="239"/>
    </location>
</feature>
<dbReference type="EMBL" id="VJMJ01000155">
    <property type="protein sequence ID" value="KAF0730300.1"/>
    <property type="molecule type" value="Genomic_DNA"/>
</dbReference>
<dbReference type="AlphaFoldDB" id="A0A6G0WS96"/>
<dbReference type="GO" id="GO:0004842">
    <property type="term" value="F:ubiquitin-protein transferase activity"/>
    <property type="evidence" value="ECO:0007669"/>
    <property type="project" value="InterPro"/>
</dbReference>
<dbReference type="PANTHER" id="PTHR13363">
    <property type="entry name" value="RING FINGER AND SRY DOMAIN-CONTAINING"/>
    <property type="match status" value="1"/>
</dbReference>
<dbReference type="PANTHER" id="PTHR13363:SF5">
    <property type="entry name" value="E3 UBIQUITIN-PROTEIN LIGASE RNF123"/>
    <property type="match status" value="1"/>
</dbReference>
<dbReference type="GO" id="GO:0005737">
    <property type="term" value="C:cytoplasm"/>
    <property type="evidence" value="ECO:0007669"/>
    <property type="project" value="TreeGrafter"/>
</dbReference>
<comment type="caution">
    <text evidence="6">The sequence shown here is derived from an EMBL/GenBank/DDBJ whole genome shotgun (WGS) entry which is preliminary data.</text>
</comment>
<organism evidence="6 7">
    <name type="scientific">Aphanomyces euteiches</name>
    <dbReference type="NCBI Taxonomy" id="100861"/>
    <lineage>
        <taxon>Eukaryota</taxon>
        <taxon>Sar</taxon>
        <taxon>Stramenopiles</taxon>
        <taxon>Oomycota</taxon>
        <taxon>Saprolegniomycetes</taxon>
        <taxon>Saprolegniales</taxon>
        <taxon>Verrucalvaceae</taxon>
        <taxon>Aphanomyces</taxon>
    </lineage>
</organism>
<dbReference type="InterPro" id="IPR043136">
    <property type="entry name" value="B30.2/SPRY_sf"/>
</dbReference>
<dbReference type="Proteomes" id="UP000481153">
    <property type="component" value="Unassembled WGS sequence"/>
</dbReference>
<dbReference type="Pfam" id="PF00622">
    <property type="entry name" value="SPRY"/>
    <property type="match status" value="1"/>
</dbReference>
<dbReference type="GO" id="GO:0008270">
    <property type="term" value="F:zinc ion binding"/>
    <property type="evidence" value="ECO:0007669"/>
    <property type="project" value="UniProtKB-KW"/>
</dbReference>
<keyword evidence="1" id="KW-0479">Metal-binding</keyword>
<dbReference type="SUPFAM" id="SSF49899">
    <property type="entry name" value="Concanavalin A-like lectins/glucanases"/>
    <property type="match status" value="1"/>
</dbReference>